<evidence type="ECO:0000313" key="3">
    <source>
        <dbReference type="Proteomes" id="UP000198670"/>
    </source>
</evidence>
<protein>
    <submittedName>
        <fullName evidence="2">Glycosyl transferase family 2</fullName>
    </submittedName>
</protein>
<dbReference type="RefSeq" id="WP_090628638.1">
    <property type="nucleotide sequence ID" value="NZ_FOQO01000008.1"/>
</dbReference>
<dbReference type="OrthoDB" id="1041945at2"/>
<accession>A0A1I3PPV8</accession>
<dbReference type="InterPro" id="IPR029044">
    <property type="entry name" value="Nucleotide-diphossugar_trans"/>
</dbReference>
<dbReference type="AlphaFoldDB" id="A0A1I3PPV8"/>
<dbReference type="Proteomes" id="UP000198670">
    <property type="component" value="Unassembled WGS sequence"/>
</dbReference>
<evidence type="ECO:0000259" key="1">
    <source>
        <dbReference type="Pfam" id="PF00535"/>
    </source>
</evidence>
<name>A0A1I3PPV8_9SPHI</name>
<keyword evidence="3" id="KW-1185">Reference proteome</keyword>
<evidence type="ECO:0000313" key="2">
    <source>
        <dbReference type="EMBL" id="SFJ23532.1"/>
    </source>
</evidence>
<dbReference type="InterPro" id="IPR001173">
    <property type="entry name" value="Glyco_trans_2-like"/>
</dbReference>
<gene>
    <name evidence="2" type="ORF">SAMN05444682_108120</name>
</gene>
<dbReference type="STRING" id="1477437.SAMN05444682_108120"/>
<dbReference type="Gene3D" id="3.90.550.10">
    <property type="entry name" value="Spore Coat Polysaccharide Biosynthesis Protein SpsA, Chain A"/>
    <property type="match status" value="1"/>
</dbReference>
<dbReference type="EMBL" id="FOQO01000008">
    <property type="protein sequence ID" value="SFJ23532.1"/>
    <property type="molecule type" value="Genomic_DNA"/>
</dbReference>
<dbReference type="Pfam" id="PF00535">
    <property type="entry name" value="Glycos_transf_2"/>
    <property type="match status" value="1"/>
</dbReference>
<proteinExistence type="predicted"/>
<feature type="domain" description="Glycosyltransferase 2-like" evidence="1">
    <location>
        <begin position="10"/>
        <end position="165"/>
    </location>
</feature>
<organism evidence="2 3">
    <name type="scientific">Parapedobacter indicus</name>
    <dbReference type="NCBI Taxonomy" id="1477437"/>
    <lineage>
        <taxon>Bacteria</taxon>
        <taxon>Pseudomonadati</taxon>
        <taxon>Bacteroidota</taxon>
        <taxon>Sphingobacteriia</taxon>
        <taxon>Sphingobacteriales</taxon>
        <taxon>Sphingobacteriaceae</taxon>
        <taxon>Parapedobacter</taxon>
    </lineage>
</organism>
<dbReference type="SUPFAM" id="SSF53448">
    <property type="entry name" value="Nucleotide-diphospho-sugar transferases"/>
    <property type="match status" value="1"/>
</dbReference>
<dbReference type="GO" id="GO:0016740">
    <property type="term" value="F:transferase activity"/>
    <property type="evidence" value="ECO:0007669"/>
    <property type="project" value="UniProtKB-KW"/>
</dbReference>
<keyword evidence="2" id="KW-0808">Transferase</keyword>
<reference evidence="2 3" key="1">
    <citation type="submission" date="2016-10" db="EMBL/GenBank/DDBJ databases">
        <authorList>
            <person name="de Groot N.N."/>
        </authorList>
    </citation>
    <scope>NUCLEOTIDE SEQUENCE [LARGE SCALE GENOMIC DNA]</scope>
    <source>
        <strain evidence="2 3">RK1</strain>
    </source>
</reference>
<sequence>MDSRNNKAIVVTPVKDAIESTLETIQAVHGSQTAVQHIVYNDFSSTASKEILERQKLSFGYELIHLEDLTNHPSPNYRLVLQDAQKQALQRNLPLILVESDVIVKTDTFERLLEFYGRHTNVGLIGAVTVDEQDNINFPYLRFKDQSLGAKSIETKKSLSFCCTLISVEFLRRYDFIHLNESKDWFDTFISYQATDMGFKNYLLYDVPVWHKPHGSRPWKQLKYTNPIKYYLLKFLKRRDKI</sequence>